<dbReference type="SMART" id="SM00332">
    <property type="entry name" value="PP2Cc"/>
    <property type="match status" value="1"/>
</dbReference>
<dbReference type="EMBL" id="NTFS01000082">
    <property type="protein sequence ID" value="PAX56968.1"/>
    <property type="molecule type" value="Genomic_DNA"/>
</dbReference>
<organism evidence="2 3">
    <name type="scientific">Brunnivagina elsteri CCALA 953</name>
    <dbReference type="NCBI Taxonomy" id="987040"/>
    <lineage>
        <taxon>Bacteria</taxon>
        <taxon>Bacillati</taxon>
        <taxon>Cyanobacteriota</taxon>
        <taxon>Cyanophyceae</taxon>
        <taxon>Nostocales</taxon>
        <taxon>Calotrichaceae</taxon>
        <taxon>Brunnivagina</taxon>
    </lineage>
</organism>
<proteinExistence type="predicted"/>
<evidence type="ECO:0000313" key="3">
    <source>
        <dbReference type="Proteomes" id="UP000218238"/>
    </source>
</evidence>
<comment type="caution">
    <text evidence="2">The sequence shown here is derived from an EMBL/GenBank/DDBJ whole genome shotgun (WGS) entry which is preliminary data.</text>
</comment>
<dbReference type="InterPro" id="IPR001932">
    <property type="entry name" value="PPM-type_phosphatase-like_dom"/>
</dbReference>
<dbReference type="CDD" id="cd00143">
    <property type="entry name" value="PP2Cc"/>
    <property type="match status" value="1"/>
</dbReference>
<reference evidence="2 3" key="1">
    <citation type="submission" date="2017-08" db="EMBL/GenBank/DDBJ databases">
        <title>Draft genome sequence of filamentous cyanobacterium Calothrix elsteri CCALA 953.</title>
        <authorList>
            <person name="Gagunashvili A.N."/>
            <person name="Elster J."/>
            <person name="Andresson O.S."/>
        </authorList>
    </citation>
    <scope>NUCLEOTIDE SEQUENCE [LARGE SCALE GENOMIC DNA]</scope>
    <source>
        <strain evidence="2 3">CCALA 953</strain>
    </source>
</reference>
<dbReference type="InterPro" id="IPR015655">
    <property type="entry name" value="PP2C"/>
</dbReference>
<dbReference type="PROSITE" id="PS51746">
    <property type="entry name" value="PPM_2"/>
    <property type="match status" value="1"/>
</dbReference>
<dbReference type="Proteomes" id="UP000218238">
    <property type="component" value="Unassembled WGS sequence"/>
</dbReference>
<dbReference type="Gene3D" id="3.60.40.10">
    <property type="entry name" value="PPM-type phosphatase domain"/>
    <property type="match status" value="1"/>
</dbReference>
<evidence type="ECO:0000259" key="1">
    <source>
        <dbReference type="PROSITE" id="PS51746"/>
    </source>
</evidence>
<dbReference type="GO" id="GO:0004722">
    <property type="term" value="F:protein serine/threonine phosphatase activity"/>
    <property type="evidence" value="ECO:0007669"/>
    <property type="project" value="InterPro"/>
</dbReference>
<accession>A0A2A2TKN1</accession>
<dbReference type="NCBIfam" id="NF011149">
    <property type="entry name" value="PRK14559.1"/>
    <property type="match status" value="1"/>
</dbReference>
<feature type="domain" description="PPM-type phosphatase" evidence="1">
    <location>
        <begin position="438"/>
        <end position="695"/>
    </location>
</feature>
<keyword evidence="3" id="KW-1185">Reference proteome</keyword>
<sequence>MLICPDCKFDNPNQNKFCQSCGTSLTEKACSACGSDVPVSAESCHHCGEFCGTVWLAIVTKDEISTTKTAKLVEDSLETPIEENSTFIQIPSTIKPLSAEVGNISDREFTPHSSPVLTVTNSSPEIKSVSYLDSQKRYKLLDSLPSDADMQPGEEFCVRVLDCNPYQITPLMAAFIGSNNSSTTKSSAKQTEVSGIPDFAKPYLALHSQCHQEIPLIHDAWTSGNLQVILLENRSNYQYLLELWHDDKTTSLQIVHYFLQMNKLWEILEPLNCRQSLLELSNLRLDEDQVLVLEKLYKEYPCSSIFDTLENGRSSQIEAKTQPVTIKSLGKVWHSLFSQSQRTQFGALMQLLEDLESGNIQTVEQIQLHLRAIASELQPNPPNKIDDDENSDVTVTLVSDPNTVAHTVLQFEESEENENKSDDMPTIVLPMQLNTLDHVGLTDVGRQRDHNEDYFGIDTKINKIELPKARAIAARGLYVLCDGMGGHAGGEVASELAVRTLQKYFQTYWNFNHLPNDDIIREGVRQANKAIYDLNQKDSRSGVGRMGTTLVMMLVQDTHVAVAHVGDSRLYRLTRKGIEQVTIDHEVGQREILRGVEPNIAYARPDAYQLTQALGPRDETLIDPDIQFFQVGEDTLFILASDGLSDNNLLETHWETHLQPLLSSNANLDKGVRELIDLANKYNGHDNITAVLVRAKVRPNIEQGTRE</sequence>
<dbReference type="InterPro" id="IPR025874">
    <property type="entry name" value="DZR"/>
</dbReference>
<dbReference type="Pfam" id="PF12773">
    <property type="entry name" value="DZR"/>
    <property type="match status" value="1"/>
</dbReference>
<dbReference type="InterPro" id="IPR036457">
    <property type="entry name" value="PPM-type-like_dom_sf"/>
</dbReference>
<dbReference type="SMART" id="SM00331">
    <property type="entry name" value="PP2C_SIG"/>
    <property type="match status" value="1"/>
</dbReference>
<dbReference type="RefSeq" id="WP_095721536.1">
    <property type="nucleotide sequence ID" value="NZ_NTFS01000082.1"/>
</dbReference>
<name>A0A2A2TKN1_9CYAN</name>
<gene>
    <name evidence="2" type="ORF">CK510_09885</name>
</gene>
<evidence type="ECO:0000313" key="2">
    <source>
        <dbReference type="EMBL" id="PAX56968.1"/>
    </source>
</evidence>
<protein>
    <submittedName>
        <fullName evidence="2">Serine/threonine protein phosphatase</fullName>
    </submittedName>
</protein>
<dbReference type="OrthoDB" id="500607at2"/>
<dbReference type="PANTHER" id="PTHR47992">
    <property type="entry name" value="PROTEIN PHOSPHATASE"/>
    <property type="match status" value="1"/>
</dbReference>
<dbReference type="AlphaFoldDB" id="A0A2A2TKN1"/>
<dbReference type="SUPFAM" id="SSF81606">
    <property type="entry name" value="PP2C-like"/>
    <property type="match status" value="1"/>
</dbReference>
<dbReference type="Pfam" id="PF13672">
    <property type="entry name" value="PP2C_2"/>
    <property type="match status" value="1"/>
</dbReference>